<organism evidence="1 2">
    <name type="scientific">Bacteriovorax stolpii</name>
    <name type="common">Bdellovibrio stolpii</name>
    <dbReference type="NCBI Taxonomy" id="960"/>
    <lineage>
        <taxon>Bacteria</taxon>
        <taxon>Pseudomonadati</taxon>
        <taxon>Bdellovibrionota</taxon>
        <taxon>Bacteriovoracia</taxon>
        <taxon>Bacteriovoracales</taxon>
        <taxon>Bacteriovoracaceae</taxon>
        <taxon>Bacteriovorax</taxon>
    </lineage>
</organism>
<dbReference type="Proteomes" id="UP000235584">
    <property type="component" value="Chromosome"/>
</dbReference>
<proteinExistence type="predicted"/>
<protein>
    <submittedName>
        <fullName evidence="1">Uncharacterized protein</fullName>
    </submittedName>
</protein>
<keyword evidence="2" id="KW-1185">Reference proteome</keyword>
<gene>
    <name evidence="1" type="ORF">C0V70_04085</name>
</gene>
<dbReference type="RefSeq" id="WP_102242598.1">
    <property type="nucleotide sequence ID" value="NZ_CP025704.1"/>
</dbReference>
<dbReference type="OrthoDB" id="5520726at2"/>
<dbReference type="AlphaFoldDB" id="A0A2K9NP74"/>
<name>A0A2K9NP74_BACTC</name>
<sequence>MKKAQLQSSLFFIGPILAVLFGMYTVYSMGIPAEVFYPNAIATVLGIPLVYLLASRWNDRRPSLVLQLSFVSLLLLLLCFFFPGPSEVHRWIVLGSFNINVSMIVLPLVLFCMHQLLHEKKYLHGVILFAAVATVLGFQPDAGQTTCFVLAGLVLFFRNKMSAKIRAAAVLIAIVTTGLAWNRVDLLEPVEYVEDIFTLMESLGPLGYIGMVGISLLLFFPFIYMSLKRIETVRTLSIAFIVYLSAAFIITEFGHYPPPVMGAGASPVIGWFLMLSFVFRPE</sequence>
<evidence type="ECO:0000313" key="1">
    <source>
        <dbReference type="EMBL" id="AUN97303.1"/>
    </source>
</evidence>
<dbReference type="EMBL" id="CP025704">
    <property type="protein sequence ID" value="AUN97303.1"/>
    <property type="molecule type" value="Genomic_DNA"/>
</dbReference>
<evidence type="ECO:0000313" key="2">
    <source>
        <dbReference type="Proteomes" id="UP000235584"/>
    </source>
</evidence>
<reference evidence="1 2" key="1">
    <citation type="submission" date="2018-01" db="EMBL/GenBank/DDBJ databases">
        <title>Complete genome sequence of Bacteriovorax stolpii DSM12778.</title>
        <authorList>
            <person name="Tang B."/>
            <person name="Chang J."/>
        </authorList>
    </citation>
    <scope>NUCLEOTIDE SEQUENCE [LARGE SCALE GENOMIC DNA]</scope>
    <source>
        <strain evidence="1 2">DSM 12778</strain>
    </source>
</reference>
<dbReference type="KEGG" id="bsto:C0V70_04085"/>
<accession>A0A2K9NP74</accession>